<keyword evidence="2" id="KW-0677">Repeat</keyword>
<dbReference type="PANTHER" id="PTHR13211:SF0">
    <property type="entry name" value="TELOMERASE CAJAL BODY PROTEIN 1"/>
    <property type="match status" value="1"/>
</dbReference>
<dbReference type="Gene3D" id="2.130.10.10">
    <property type="entry name" value="YVTN repeat-like/Quinoprotein amine dehydrogenase"/>
    <property type="match status" value="1"/>
</dbReference>
<reference evidence="6 7" key="1">
    <citation type="journal article" date="2017" name="PLoS Biol.">
        <title>The sea cucumber genome provides insights into morphological evolution and visceral regeneration.</title>
        <authorList>
            <person name="Zhang X."/>
            <person name="Sun L."/>
            <person name="Yuan J."/>
            <person name="Sun Y."/>
            <person name="Gao Y."/>
            <person name="Zhang L."/>
            <person name="Li S."/>
            <person name="Dai H."/>
            <person name="Hamel J.F."/>
            <person name="Liu C."/>
            <person name="Yu Y."/>
            <person name="Liu S."/>
            <person name="Lin W."/>
            <person name="Guo K."/>
            <person name="Jin S."/>
            <person name="Xu P."/>
            <person name="Storey K.B."/>
            <person name="Huan P."/>
            <person name="Zhang T."/>
            <person name="Zhou Y."/>
            <person name="Zhang J."/>
            <person name="Lin C."/>
            <person name="Li X."/>
            <person name="Xing L."/>
            <person name="Huo D."/>
            <person name="Sun M."/>
            <person name="Wang L."/>
            <person name="Mercier A."/>
            <person name="Li F."/>
            <person name="Yang H."/>
            <person name="Xiang J."/>
        </authorList>
    </citation>
    <scope>NUCLEOTIDE SEQUENCE [LARGE SCALE GENOMIC DNA]</scope>
    <source>
        <strain evidence="6">Shaxun</strain>
        <tissue evidence="6">Muscle</tissue>
    </source>
</reference>
<gene>
    <name evidence="6" type="ORF">BSL78_02630</name>
</gene>
<dbReference type="GO" id="GO:0030576">
    <property type="term" value="P:Cajal body organization"/>
    <property type="evidence" value="ECO:0007669"/>
    <property type="project" value="TreeGrafter"/>
</dbReference>
<dbReference type="InterPro" id="IPR001680">
    <property type="entry name" value="WD40_rpt"/>
</dbReference>
<protein>
    <recommendedName>
        <fullName evidence="4">WD repeat-containing protein 79</fullName>
    </recommendedName>
</protein>
<dbReference type="InterPro" id="IPR015943">
    <property type="entry name" value="WD40/YVTN_repeat-like_dom_sf"/>
</dbReference>
<dbReference type="GO" id="GO:0003723">
    <property type="term" value="F:RNA binding"/>
    <property type="evidence" value="ECO:0007669"/>
    <property type="project" value="TreeGrafter"/>
</dbReference>
<comment type="similarity">
    <text evidence="3">Belongs to the TCAB1 family.</text>
</comment>
<dbReference type="PROSITE" id="PS00678">
    <property type="entry name" value="WD_REPEATS_1"/>
    <property type="match status" value="1"/>
</dbReference>
<name>A0A2G8LJM2_STIJA</name>
<evidence type="ECO:0000256" key="2">
    <source>
        <dbReference type="ARBA" id="ARBA00022737"/>
    </source>
</evidence>
<dbReference type="Proteomes" id="UP000230750">
    <property type="component" value="Unassembled WGS sequence"/>
</dbReference>
<dbReference type="SUPFAM" id="SSF50978">
    <property type="entry name" value="WD40 repeat-like"/>
    <property type="match status" value="1"/>
</dbReference>
<evidence type="ECO:0000313" key="7">
    <source>
        <dbReference type="Proteomes" id="UP000230750"/>
    </source>
</evidence>
<dbReference type="InterPro" id="IPR036322">
    <property type="entry name" value="WD40_repeat_dom_sf"/>
</dbReference>
<keyword evidence="1 5" id="KW-0853">WD repeat</keyword>
<keyword evidence="7" id="KW-1185">Reference proteome</keyword>
<proteinExistence type="inferred from homology"/>
<dbReference type="EMBL" id="MRZV01000056">
    <property type="protein sequence ID" value="PIK60449.1"/>
    <property type="molecule type" value="Genomic_DNA"/>
</dbReference>
<dbReference type="SMART" id="SM00320">
    <property type="entry name" value="WD40"/>
    <property type="match status" value="2"/>
</dbReference>
<evidence type="ECO:0000256" key="5">
    <source>
        <dbReference type="PROSITE-ProRule" id="PRU00221"/>
    </source>
</evidence>
<comment type="caution">
    <text evidence="6">The sequence shown here is derived from an EMBL/GenBank/DDBJ whole genome shotgun (WGS) entry which is preliminary data.</text>
</comment>
<dbReference type="PANTHER" id="PTHR13211">
    <property type="entry name" value="TELOMERASE CAJAL BODY PROTEIN 1"/>
    <property type="match status" value="1"/>
</dbReference>
<sequence>MGTCEVTCHWAQDITAAEWRDCLWERLELYPVLLWIPMVKPLQQVHTLKPVDMMLLVSGHRIMPKILIYHATDGSSRFGKLSKFTSMASGVTHLMYSLDGCRIYSGSRMDTSILCWDVRKSNEVLYSMERNVTTNQRMYFDIDLEDHYLVSGNQDGKVTIWDLSQDCSSSTNSSLPVLDPLVQFKANEDTTNGVR</sequence>
<dbReference type="InterPro" id="IPR019775">
    <property type="entry name" value="WD40_repeat_CS"/>
</dbReference>
<dbReference type="AlphaFoldDB" id="A0A2G8LJM2"/>
<dbReference type="STRING" id="307972.A0A2G8LJM2"/>
<accession>A0A2G8LJM2</accession>
<dbReference type="PROSITE" id="PS50082">
    <property type="entry name" value="WD_REPEATS_2"/>
    <property type="match status" value="1"/>
</dbReference>
<evidence type="ECO:0000256" key="3">
    <source>
        <dbReference type="ARBA" id="ARBA00038279"/>
    </source>
</evidence>
<dbReference type="InterPro" id="IPR051150">
    <property type="entry name" value="SWT21/TCAB1_mRNA_Telomere"/>
</dbReference>
<evidence type="ECO:0000256" key="1">
    <source>
        <dbReference type="ARBA" id="ARBA00022574"/>
    </source>
</evidence>
<dbReference type="Pfam" id="PF00400">
    <property type="entry name" value="WD40"/>
    <property type="match status" value="1"/>
</dbReference>
<organism evidence="6 7">
    <name type="scientific">Stichopus japonicus</name>
    <name type="common">Sea cucumber</name>
    <dbReference type="NCBI Taxonomy" id="307972"/>
    <lineage>
        <taxon>Eukaryota</taxon>
        <taxon>Metazoa</taxon>
        <taxon>Echinodermata</taxon>
        <taxon>Eleutherozoa</taxon>
        <taxon>Echinozoa</taxon>
        <taxon>Holothuroidea</taxon>
        <taxon>Aspidochirotacea</taxon>
        <taxon>Aspidochirotida</taxon>
        <taxon>Stichopodidae</taxon>
        <taxon>Apostichopus</taxon>
    </lineage>
</organism>
<dbReference type="GO" id="GO:0015030">
    <property type="term" value="C:Cajal body"/>
    <property type="evidence" value="ECO:0007669"/>
    <property type="project" value="TreeGrafter"/>
</dbReference>
<feature type="repeat" description="WD" evidence="5">
    <location>
        <begin position="148"/>
        <end position="171"/>
    </location>
</feature>
<dbReference type="OrthoDB" id="239865at2759"/>
<evidence type="ECO:0000313" key="6">
    <source>
        <dbReference type="EMBL" id="PIK60449.1"/>
    </source>
</evidence>
<evidence type="ECO:0000256" key="4">
    <source>
        <dbReference type="ARBA" id="ARBA00041558"/>
    </source>
</evidence>